<protein>
    <recommendedName>
        <fullName evidence="2">DUF547 domain-containing protein</fullName>
    </recommendedName>
</protein>
<name>A0A5J4Z562_PORPP</name>
<reference evidence="4" key="1">
    <citation type="journal article" date="2019" name="Nat. Commun.">
        <title>Expansion of phycobilisome linker gene families in mesophilic red algae.</title>
        <authorList>
            <person name="Lee J."/>
            <person name="Kim D."/>
            <person name="Bhattacharya D."/>
            <person name="Yoon H.S."/>
        </authorList>
    </citation>
    <scope>NUCLEOTIDE SEQUENCE [LARGE SCALE GENOMIC DNA]</scope>
    <source>
        <strain evidence="4">CCMP 1328</strain>
    </source>
</reference>
<feature type="compositionally biased region" description="Low complexity" evidence="1">
    <location>
        <begin position="161"/>
        <end position="170"/>
    </location>
</feature>
<feature type="region of interest" description="Disordered" evidence="1">
    <location>
        <begin position="474"/>
        <end position="511"/>
    </location>
</feature>
<dbReference type="OrthoDB" id="418495at2759"/>
<dbReference type="PANTHER" id="PTHR46361">
    <property type="entry name" value="ELECTRON CARRIER/ PROTEIN DISULFIDE OXIDOREDUCTASE"/>
    <property type="match status" value="1"/>
</dbReference>
<proteinExistence type="predicted"/>
<dbReference type="InterPro" id="IPR006869">
    <property type="entry name" value="DUF547"/>
</dbReference>
<evidence type="ECO:0000259" key="2">
    <source>
        <dbReference type="Pfam" id="PF04784"/>
    </source>
</evidence>
<feature type="region of interest" description="Disordered" evidence="1">
    <location>
        <begin position="127"/>
        <end position="170"/>
    </location>
</feature>
<feature type="domain" description="DUF547" evidence="2">
    <location>
        <begin position="303"/>
        <end position="430"/>
    </location>
</feature>
<organism evidence="3 4">
    <name type="scientific">Porphyridium purpureum</name>
    <name type="common">Red alga</name>
    <name type="synonym">Porphyridium cruentum</name>
    <dbReference type="NCBI Taxonomy" id="35688"/>
    <lineage>
        <taxon>Eukaryota</taxon>
        <taxon>Rhodophyta</taxon>
        <taxon>Bangiophyceae</taxon>
        <taxon>Porphyridiales</taxon>
        <taxon>Porphyridiaceae</taxon>
        <taxon>Porphyridium</taxon>
    </lineage>
</organism>
<dbReference type="AlphaFoldDB" id="A0A5J4Z562"/>
<feature type="region of interest" description="Disordered" evidence="1">
    <location>
        <begin position="1"/>
        <end position="41"/>
    </location>
</feature>
<keyword evidence="4" id="KW-1185">Reference proteome</keyword>
<feature type="compositionally biased region" description="Polar residues" evidence="1">
    <location>
        <begin position="12"/>
        <end position="27"/>
    </location>
</feature>
<accession>A0A5J4Z562</accession>
<dbReference type="PANTHER" id="PTHR46361:SF3">
    <property type="entry name" value="ELECTRON CARRIER_ PROTEIN DISULFIDE OXIDOREDUCTASE"/>
    <property type="match status" value="1"/>
</dbReference>
<dbReference type="EMBL" id="VRMN01000001">
    <property type="protein sequence ID" value="KAA8499021.1"/>
    <property type="molecule type" value="Genomic_DNA"/>
</dbReference>
<dbReference type="Proteomes" id="UP000324585">
    <property type="component" value="Unassembled WGS sequence"/>
</dbReference>
<sequence>MRRALSPDASGGQASSAKDSRMSQNGAVSGRKRLPPSPAVDERVSISMLESMRAKTRKFFYGAIYGSMVTVLNAESEMFSSAASARAQSALLAQSVAAEDKEQQQRHEQTLFLQSHGHAQGLIQMQIPPPAVGRDGDTGNCSPTSSQSTLQVVAPPEPKTPVAAASSSVRRGSVPVHVGSSLTLPPRTPTLGVEGFPVSPQMSVEDVVRLSSPNLFEPNFGAARHRQERIPLMRMSSSEEIALWQSRSVETARSVMNEVRKLFMYLVSADGSKVAYHLFLQSAQASEFTQSMRRLRELDPSILSEKQRLAFFLNCYNALMIHAIATQGKPSNGLERARLYASSAYDIGGRVYTLNDMEHGILRSYRAPPNQLAWMTILDDQDARLLCKLNHLDARIHMALNCGAASCPRIEFYDENEIDSQLDLAVRNFLSDGNRGLAIDQTSQVILLSQIFSWYRDDFCDAMDHMATDSWASDGAGVGGTHADESTTKTGAERTTSAETARAETEQQKTTTYSLNSKDANLLKWIEQYVEGERKEILHSVLHGEVTYRIEYFAYDWASNATPL</sequence>
<feature type="compositionally biased region" description="Polar residues" evidence="1">
    <location>
        <begin position="139"/>
        <end position="151"/>
    </location>
</feature>
<comment type="caution">
    <text evidence="3">The sequence shown here is derived from an EMBL/GenBank/DDBJ whole genome shotgun (WGS) entry which is preliminary data.</text>
</comment>
<evidence type="ECO:0000313" key="4">
    <source>
        <dbReference type="Proteomes" id="UP000324585"/>
    </source>
</evidence>
<evidence type="ECO:0000313" key="3">
    <source>
        <dbReference type="EMBL" id="KAA8499021.1"/>
    </source>
</evidence>
<gene>
    <name evidence="3" type="ORF">FVE85_6606</name>
</gene>
<dbReference type="Pfam" id="PF04784">
    <property type="entry name" value="DUF547"/>
    <property type="match status" value="1"/>
</dbReference>
<evidence type="ECO:0000256" key="1">
    <source>
        <dbReference type="SAM" id="MobiDB-lite"/>
    </source>
</evidence>